<comment type="subcellular location">
    <subcellularLocation>
        <location evidence="1">Cytoplasm</location>
    </subcellularLocation>
</comment>
<dbReference type="PROSITE" id="PS51096">
    <property type="entry name" value="PTS_EIIA_TYPE_4"/>
    <property type="match status" value="1"/>
</dbReference>
<evidence type="ECO:0000313" key="10">
    <source>
        <dbReference type="Proteomes" id="UP000741360"/>
    </source>
</evidence>
<keyword evidence="4 9" id="KW-0762">Sugar transport</keyword>
<dbReference type="Gene3D" id="3.40.50.510">
    <property type="entry name" value="Phosphotransferase system, mannose-type IIA component"/>
    <property type="match status" value="1"/>
</dbReference>
<dbReference type="GO" id="GO:0016020">
    <property type="term" value="C:membrane"/>
    <property type="evidence" value="ECO:0007669"/>
    <property type="project" value="InterPro"/>
</dbReference>
<protein>
    <submittedName>
        <fullName evidence="9">PTS sugar transporter subunit IIA</fullName>
    </submittedName>
</protein>
<dbReference type="Pfam" id="PF03610">
    <property type="entry name" value="EIIA-man"/>
    <property type="match status" value="1"/>
</dbReference>
<evidence type="ECO:0000256" key="5">
    <source>
        <dbReference type="ARBA" id="ARBA00022679"/>
    </source>
</evidence>
<sequence>MIGTVIICHGNLAQELLKAAELVVGPLENTLAVSINSKDNPESGRAKIAAALDAVDQGEGALIFTDMFGGTSSNLSLSFLGERNVEVVSGVNLPMLIKLPFYRGTGNLREMAEFIREYGQKHISVASSLLSRKKEGEKEKS</sequence>
<keyword evidence="6" id="KW-0598">Phosphotransferase system</keyword>
<dbReference type="InterPro" id="IPR004701">
    <property type="entry name" value="PTS_EIIA_man-typ"/>
</dbReference>
<dbReference type="AlphaFoldDB" id="A0A932GS63"/>
<name>A0A932GS63_UNCTE</name>
<dbReference type="PANTHER" id="PTHR33799:SF1">
    <property type="entry name" value="PTS SYSTEM MANNOSE-SPECIFIC EIIAB COMPONENT-RELATED"/>
    <property type="match status" value="1"/>
</dbReference>
<dbReference type="PANTHER" id="PTHR33799">
    <property type="entry name" value="PTS PERMEASE-RELATED-RELATED"/>
    <property type="match status" value="1"/>
</dbReference>
<comment type="caution">
    <text evidence="9">The sequence shown here is derived from an EMBL/GenBank/DDBJ whole genome shotgun (WGS) entry which is preliminary data.</text>
</comment>
<feature type="domain" description="PTS EIIA type-4" evidence="8">
    <location>
        <begin position="1"/>
        <end position="123"/>
    </location>
</feature>
<dbReference type="InterPro" id="IPR036662">
    <property type="entry name" value="PTS_EIIA_man-typ_sf"/>
</dbReference>
<accession>A0A932GS63</accession>
<keyword evidence="3" id="KW-0963">Cytoplasm</keyword>
<keyword evidence="2" id="KW-0813">Transport</keyword>
<evidence type="ECO:0000256" key="4">
    <source>
        <dbReference type="ARBA" id="ARBA00022597"/>
    </source>
</evidence>
<evidence type="ECO:0000256" key="7">
    <source>
        <dbReference type="ARBA" id="ARBA00022777"/>
    </source>
</evidence>
<evidence type="ECO:0000256" key="2">
    <source>
        <dbReference type="ARBA" id="ARBA00022448"/>
    </source>
</evidence>
<keyword evidence="5" id="KW-0808">Transferase</keyword>
<dbReference type="InterPro" id="IPR033887">
    <property type="entry name" value="PTS_IIA_man"/>
</dbReference>
<reference evidence="9" key="1">
    <citation type="submission" date="2020-07" db="EMBL/GenBank/DDBJ databases">
        <title>Huge and variable diversity of episymbiotic CPR bacteria and DPANN archaea in groundwater ecosystems.</title>
        <authorList>
            <person name="He C.Y."/>
            <person name="Keren R."/>
            <person name="Whittaker M."/>
            <person name="Farag I.F."/>
            <person name="Doudna J."/>
            <person name="Cate J.H.D."/>
            <person name="Banfield J.F."/>
        </authorList>
    </citation>
    <scope>NUCLEOTIDE SEQUENCE</scope>
    <source>
        <strain evidence="9">NC_groundwater_717_Ag_S-0.2um_59_8</strain>
    </source>
</reference>
<dbReference type="GO" id="GO:0005737">
    <property type="term" value="C:cytoplasm"/>
    <property type="evidence" value="ECO:0007669"/>
    <property type="project" value="UniProtKB-SubCell"/>
</dbReference>
<evidence type="ECO:0000256" key="3">
    <source>
        <dbReference type="ARBA" id="ARBA00022490"/>
    </source>
</evidence>
<organism evidence="9 10">
    <name type="scientific">Tectimicrobiota bacterium</name>
    <dbReference type="NCBI Taxonomy" id="2528274"/>
    <lineage>
        <taxon>Bacteria</taxon>
        <taxon>Pseudomonadati</taxon>
        <taxon>Nitrospinota/Tectimicrobiota group</taxon>
        <taxon>Candidatus Tectimicrobiota</taxon>
    </lineage>
</organism>
<evidence type="ECO:0000256" key="1">
    <source>
        <dbReference type="ARBA" id="ARBA00004496"/>
    </source>
</evidence>
<dbReference type="Proteomes" id="UP000741360">
    <property type="component" value="Unassembled WGS sequence"/>
</dbReference>
<gene>
    <name evidence="9" type="ORF">HYY65_14005</name>
</gene>
<evidence type="ECO:0000256" key="6">
    <source>
        <dbReference type="ARBA" id="ARBA00022683"/>
    </source>
</evidence>
<dbReference type="CDD" id="cd00006">
    <property type="entry name" value="PTS_IIA_man"/>
    <property type="match status" value="1"/>
</dbReference>
<dbReference type="GO" id="GO:0016301">
    <property type="term" value="F:kinase activity"/>
    <property type="evidence" value="ECO:0007669"/>
    <property type="project" value="UniProtKB-KW"/>
</dbReference>
<keyword evidence="7" id="KW-0418">Kinase</keyword>
<dbReference type="EMBL" id="JACPSX010000267">
    <property type="protein sequence ID" value="MBI3016139.1"/>
    <property type="molecule type" value="Genomic_DNA"/>
</dbReference>
<dbReference type="SUPFAM" id="SSF53062">
    <property type="entry name" value="PTS system fructose IIA component-like"/>
    <property type="match status" value="1"/>
</dbReference>
<dbReference type="InterPro" id="IPR051471">
    <property type="entry name" value="Bacterial_PTS_sugar_comp"/>
</dbReference>
<proteinExistence type="predicted"/>
<dbReference type="GO" id="GO:0009401">
    <property type="term" value="P:phosphoenolpyruvate-dependent sugar phosphotransferase system"/>
    <property type="evidence" value="ECO:0007669"/>
    <property type="project" value="UniProtKB-KW"/>
</dbReference>
<evidence type="ECO:0000259" key="8">
    <source>
        <dbReference type="PROSITE" id="PS51096"/>
    </source>
</evidence>
<evidence type="ECO:0000313" key="9">
    <source>
        <dbReference type="EMBL" id="MBI3016139.1"/>
    </source>
</evidence>